<dbReference type="KEGG" id="cvn:111121411"/>
<evidence type="ECO:0000313" key="3">
    <source>
        <dbReference type="Proteomes" id="UP000694844"/>
    </source>
</evidence>
<reference evidence="4 5" key="1">
    <citation type="submission" date="2025-04" db="UniProtKB">
        <authorList>
            <consortium name="RefSeq"/>
        </authorList>
    </citation>
    <scope>IDENTIFICATION</scope>
    <source>
        <tissue evidence="4 5">Whole sample</tissue>
    </source>
</reference>
<dbReference type="PANTHER" id="PTHR23011:SF28">
    <property type="entry name" value="CYCLIC NUCLEOTIDE-BINDING DOMAIN CONTAINING PROTEIN"/>
    <property type="match status" value="1"/>
</dbReference>
<dbReference type="PROSITE" id="PS00889">
    <property type="entry name" value="CNMP_BINDING_2"/>
    <property type="match status" value="1"/>
</dbReference>
<accession>A0A8B8CRE9</accession>
<dbReference type="CDD" id="cd00038">
    <property type="entry name" value="CAP_ED"/>
    <property type="match status" value="1"/>
</dbReference>
<organism evidence="3 4">
    <name type="scientific">Crassostrea virginica</name>
    <name type="common">Eastern oyster</name>
    <dbReference type="NCBI Taxonomy" id="6565"/>
    <lineage>
        <taxon>Eukaryota</taxon>
        <taxon>Metazoa</taxon>
        <taxon>Spiralia</taxon>
        <taxon>Lophotrochozoa</taxon>
        <taxon>Mollusca</taxon>
        <taxon>Bivalvia</taxon>
        <taxon>Autobranchia</taxon>
        <taxon>Pteriomorphia</taxon>
        <taxon>Ostreida</taxon>
        <taxon>Ostreoidea</taxon>
        <taxon>Ostreidae</taxon>
        <taxon>Crassostrea</taxon>
    </lineage>
</organism>
<evidence type="ECO:0000313" key="4">
    <source>
        <dbReference type="RefSeq" id="XP_022318398.1"/>
    </source>
</evidence>
<dbReference type="PROSITE" id="PS50042">
    <property type="entry name" value="CNMP_BINDING_3"/>
    <property type="match status" value="2"/>
</dbReference>
<dbReference type="InterPro" id="IPR018488">
    <property type="entry name" value="cNMP-bd_CS"/>
</dbReference>
<dbReference type="AlphaFoldDB" id="A0A8B8CRE9"/>
<dbReference type="PANTHER" id="PTHR23011">
    <property type="entry name" value="CYCLIC NUCLEOTIDE-BINDING DOMAIN CONTAINING PROTEIN"/>
    <property type="match status" value="1"/>
</dbReference>
<gene>
    <name evidence="4 5" type="primary">LOC111121411</name>
</gene>
<keyword evidence="3" id="KW-1185">Reference proteome</keyword>
<dbReference type="Pfam" id="PF00027">
    <property type="entry name" value="cNMP_binding"/>
    <property type="match status" value="1"/>
</dbReference>
<feature type="domain" description="Cyclic nucleotide-binding" evidence="2">
    <location>
        <begin position="279"/>
        <end position="310"/>
    </location>
</feature>
<dbReference type="SUPFAM" id="SSF51206">
    <property type="entry name" value="cAMP-binding domain-like"/>
    <property type="match status" value="2"/>
</dbReference>
<evidence type="ECO:0000259" key="2">
    <source>
        <dbReference type="PROSITE" id="PS50042"/>
    </source>
</evidence>
<name>A0A8B8CRE9_CRAVI</name>
<sequence>MDYLTAMTRISGHLYRHRKWQHSPDVASLGEGLSPRERFRRYVRLVIICVRLCQQSQKSVEAQESEFLSVLQYMNFDTQNVDRGGLYFDPSDYRRTQREARLPVEAKRILQKPQNKRTEKEIHYLQIVLRKIKAFSEYPNDMQLKLCRVAWFEAYTPRRAIVRQNQPPQSFYFILCGTVLVTAFNKEQGGTKLLVSLHRGMSFGELAVITKKPRQATVSTQTYTELLCISASDFEAIFMAGGVKTVTDPSYSAFLGRVKCLREWPIESLSQNPQACMFHYFNRGEILVRDSNRSDWIYIVKSGSLSVVKKLKKVEPERIRPKTYTENLPTDRDDEGSTSKSFGTWSYRLRHPHKRPLTEREPETYKSNYEMERRLDQTLPGYYNPRDRLGVIDYDDVINMHRSRVVKNQEQEDSKEEEETEKQTTETTDETPGGAVRLPQIHKTAKGAYLSSGSTNRRKEKRVSLQDEIAQKEKELQHKMTTQAEGRKTIVNEYDNRPPSRVVLTEADLHPVFIVVQVLEKGQYFGIANLIYQDQPSMSVVSNGAECIMISKKFFMEKKTEATMRSIYQSESPFPNDETLQRQLQEYVNWQSHRKRIYNRIVGRMSDRRIKRKQFAPQFQGEYCFRTGPT</sequence>
<dbReference type="OrthoDB" id="166212at2759"/>
<feature type="domain" description="Cyclic nucleotide-binding" evidence="2">
    <location>
        <begin position="134"/>
        <end position="239"/>
    </location>
</feature>
<dbReference type="Proteomes" id="UP000694844">
    <property type="component" value="Chromosome 2"/>
</dbReference>
<feature type="region of interest" description="Disordered" evidence="1">
    <location>
        <begin position="404"/>
        <end position="464"/>
    </location>
</feature>
<dbReference type="Gene3D" id="2.60.120.10">
    <property type="entry name" value="Jelly Rolls"/>
    <property type="match status" value="2"/>
</dbReference>
<evidence type="ECO:0000256" key="1">
    <source>
        <dbReference type="SAM" id="MobiDB-lite"/>
    </source>
</evidence>
<dbReference type="InterPro" id="IPR018490">
    <property type="entry name" value="cNMP-bd_dom_sf"/>
</dbReference>
<dbReference type="InterPro" id="IPR000595">
    <property type="entry name" value="cNMP-bd_dom"/>
</dbReference>
<dbReference type="RefSeq" id="XP_022318398.1">
    <property type="nucleotide sequence ID" value="XM_022462690.1"/>
</dbReference>
<dbReference type="GeneID" id="111121411"/>
<proteinExistence type="predicted"/>
<evidence type="ECO:0000313" key="5">
    <source>
        <dbReference type="RefSeq" id="XP_022318399.1"/>
    </source>
</evidence>
<dbReference type="InterPro" id="IPR014710">
    <property type="entry name" value="RmlC-like_jellyroll"/>
</dbReference>
<dbReference type="RefSeq" id="XP_022318399.1">
    <property type="nucleotide sequence ID" value="XM_022462691.1"/>
</dbReference>
<dbReference type="SMART" id="SM00100">
    <property type="entry name" value="cNMP"/>
    <property type="match status" value="1"/>
</dbReference>
<protein>
    <submittedName>
        <fullName evidence="4 5">Uncharacterized protein LOC111121411</fullName>
    </submittedName>
</protein>